<keyword evidence="1" id="KW-1133">Transmembrane helix</keyword>
<feature type="transmembrane region" description="Helical" evidence="1">
    <location>
        <begin position="379"/>
        <end position="396"/>
    </location>
</feature>
<feature type="transmembrane region" description="Helical" evidence="1">
    <location>
        <begin position="433"/>
        <end position="451"/>
    </location>
</feature>
<accession>A0A927R1W5</accession>
<reference evidence="2" key="1">
    <citation type="submission" date="2020-10" db="EMBL/GenBank/DDBJ databases">
        <title>Genomic Encyclopedia of Type Strains, Phase IV (KMG-IV): sequencing the most valuable type-strain genomes for metagenomic binning, comparative biology and taxonomic classification.</title>
        <authorList>
            <person name="Goeker M."/>
        </authorList>
    </citation>
    <scope>NUCLEOTIDE SEQUENCE</scope>
    <source>
        <strain evidence="2">DSM 13886</strain>
    </source>
</reference>
<feature type="transmembrane region" description="Helical" evidence="1">
    <location>
        <begin position="12"/>
        <end position="32"/>
    </location>
</feature>
<dbReference type="RefSeq" id="WP_192597046.1">
    <property type="nucleotide sequence ID" value="NZ_JADBEL010000001.1"/>
</dbReference>
<evidence type="ECO:0000313" key="2">
    <source>
        <dbReference type="EMBL" id="MBE1553231.1"/>
    </source>
</evidence>
<dbReference type="InterPro" id="IPR018580">
    <property type="entry name" value="Uncharacterised_YfhO"/>
</dbReference>
<dbReference type="EMBL" id="JADBEL010000001">
    <property type="protein sequence ID" value="MBE1553231.1"/>
    <property type="molecule type" value="Genomic_DNA"/>
</dbReference>
<feature type="transmembrane region" description="Helical" evidence="1">
    <location>
        <begin position="408"/>
        <end position="426"/>
    </location>
</feature>
<comment type="caution">
    <text evidence="2">The sequence shown here is derived from an EMBL/GenBank/DDBJ whole genome shotgun (WGS) entry which is preliminary data.</text>
</comment>
<gene>
    <name evidence="2" type="ORF">H4683_000300</name>
</gene>
<keyword evidence="1" id="KW-0812">Transmembrane</keyword>
<feature type="transmembrane region" description="Helical" evidence="1">
    <location>
        <begin position="354"/>
        <end position="372"/>
    </location>
</feature>
<organism evidence="2 3">
    <name type="scientific">Sporosarcina limicola</name>
    <dbReference type="NCBI Taxonomy" id="34101"/>
    <lineage>
        <taxon>Bacteria</taxon>
        <taxon>Bacillati</taxon>
        <taxon>Bacillota</taxon>
        <taxon>Bacilli</taxon>
        <taxon>Bacillales</taxon>
        <taxon>Caryophanaceae</taxon>
        <taxon>Sporosarcina</taxon>
    </lineage>
</organism>
<protein>
    <submittedName>
        <fullName evidence="2">Membrane protein YfhO</fullName>
    </submittedName>
</protein>
<dbReference type="AlphaFoldDB" id="A0A927R1W5"/>
<feature type="transmembrane region" description="Helical" evidence="1">
    <location>
        <begin position="149"/>
        <end position="166"/>
    </location>
</feature>
<keyword evidence="3" id="KW-1185">Reference proteome</keyword>
<evidence type="ECO:0000313" key="3">
    <source>
        <dbReference type="Proteomes" id="UP000658225"/>
    </source>
</evidence>
<feature type="transmembrane region" description="Helical" evidence="1">
    <location>
        <begin position="173"/>
        <end position="192"/>
    </location>
</feature>
<feature type="transmembrane region" description="Helical" evidence="1">
    <location>
        <begin position="291"/>
        <end position="314"/>
    </location>
</feature>
<feature type="transmembrane region" description="Helical" evidence="1">
    <location>
        <begin position="844"/>
        <end position="862"/>
    </location>
</feature>
<evidence type="ECO:0000256" key="1">
    <source>
        <dbReference type="SAM" id="Phobius"/>
    </source>
</evidence>
<dbReference type="Proteomes" id="UP000658225">
    <property type="component" value="Unassembled WGS sequence"/>
</dbReference>
<name>A0A927R1W5_9BACL</name>
<dbReference type="Pfam" id="PF09586">
    <property type="entry name" value="YfhO"/>
    <property type="match status" value="1"/>
</dbReference>
<feature type="transmembrane region" description="Helical" evidence="1">
    <location>
        <begin position="116"/>
        <end position="143"/>
    </location>
</feature>
<sequence>MTKAGFFEHKKVHIVVLLLASLSIAFLAHFFFFTEFLEERFMTGRNDGLSQMIPFKHLLYNEITSGNFFYSNGFGFGGGTFSQLGYYFSTSIVFMLTVAITFLLETMNVIGKPDVLYWANAILFVSIARMTVVILLTIGYFRYIKFKPIPAFVGAVLYGTSIIYFRHVTYWEFFADAMIFLPLLLFGAEKVIREKNALWFVAAVSLSMIDNFYFAYINFLVAGMYILLRWMIPLSENEVKKMQQVKIFLLSGIAGFGISAVFFIPSVYGYLNNHRPPYEGEIPLFGVVDNLLLNSRIVMLPVFAVICLLLFAFYKIRIFRFFASLTLLLAVMHYSPVVGSLFNGLSAPQYRWEYFMSLTVAGVVAVSLQQFSTVKIKQLVIAISITASLYTFAYWVDPTLVISILLDNYQLAGILLTFAAVLLYTWKKEKWTLVLLTSLVLVTSLLSANIYQKQTLTYNKGTTYGITKEFMMSEAYYGKDQRQLINMIQAEESDPLARIDWMARGRNNTPIVQEFKGMSVYSSILNKELLTFYLTDLRIAMGRESVSRYASLGDRANLYSVLSGKYYIAEKPKKAIPYGFSRFAEVGDFVAYKNDYILPFVRTTKKVFSETDLENASPIAKERAMLEGIIVDEGKGNPIPESLNIIKQTKIEEVASTYQENKLTVLGDEGGLDLVLTNPSEDDSDYFISFFIEGIEHDESFKLKVNEFNTYRKRSTSIYRTNMNDITIRVSHTDRISIRLPKGNYTIANFELHEENYELLKTLKGASELEPEVPVVWEGGRVALAYDNNTGQTHMTLPIPFEKGWTAKINGQKQKIERANYAFTGLKLKEGMNDIELTYYPPHFFPALLCSILSLLLTFFLLRKYRLSSSINE</sequence>
<proteinExistence type="predicted"/>
<dbReference type="PANTHER" id="PTHR38454:SF1">
    <property type="entry name" value="INTEGRAL MEMBRANE PROTEIN"/>
    <property type="match status" value="1"/>
</dbReference>
<dbReference type="PANTHER" id="PTHR38454">
    <property type="entry name" value="INTEGRAL MEMBRANE PROTEIN-RELATED"/>
    <property type="match status" value="1"/>
</dbReference>
<feature type="transmembrane region" description="Helical" evidence="1">
    <location>
        <begin position="84"/>
        <end position="104"/>
    </location>
</feature>
<feature type="transmembrane region" description="Helical" evidence="1">
    <location>
        <begin position="198"/>
        <end position="227"/>
    </location>
</feature>
<keyword evidence="1" id="KW-0472">Membrane</keyword>
<feature type="transmembrane region" description="Helical" evidence="1">
    <location>
        <begin position="247"/>
        <end position="271"/>
    </location>
</feature>
<feature type="transmembrane region" description="Helical" evidence="1">
    <location>
        <begin position="321"/>
        <end position="342"/>
    </location>
</feature>